<evidence type="ECO:0000256" key="1">
    <source>
        <dbReference type="ARBA" id="ARBA00022801"/>
    </source>
</evidence>
<sequence length="316" mass="34995">MNEEFVRPDVRAFLDDINNRAGPKTYEVDPPAAREMSARLRVFADVESPPIATREDLFITTHDGRSIPARFYDPRPERGEGPLVVFFHGGGFVLGDLELYDAAAADIAIGLDLPVLSIDYRLAPEHPWPAGPDDCEDATRWAAEQGLLFGRRFNALALCGDSGGGTLSIVTAMALRNHPAALPVIAIWPLYPAVDLRKRYPSTERLGEGYMLNLDTLRWFNGHYAPDFNHWRASPRLGDQRGMPPALVVTSTLDPLLDQGRAYAVACIEAGVPVAYREAKGNIHGWLTLRRAIPSSEDDLRGCLAAFRTMIEEYRP</sequence>
<feature type="domain" description="Alpha/beta hydrolase fold-3" evidence="2">
    <location>
        <begin position="84"/>
        <end position="287"/>
    </location>
</feature>
<dbReference type="AlphaFoldDB" id="A0A975D7M6"/>
<reference evidence="3" key="2">
    <citation type="submission" date="2021-04" db="EMBL/GenBank/DDBJ databases">
        <title>Isolation and genomic analysis of the ibuprofen-degrading bacterium Sphingomonas strain MPO218.</title>
        <authorList>
            <person name="Aulestia M."/>
            <person name="Flores A."/>
            <person name="Mangas E.L."/>
            <person name="Perez-Pulido A.J."/>
            <person name="Santero E."/>
            <person name="Camacho E.M."/>
        </authorList>
    </citation>
    <scope>NUCLEOTIDE SEQUENCE</scope>
    <source>
        <strain evidence="3">MPO218</strain>
    </source>
</reference>
<dbReference type="InterPro" id="IPR013094">
    <property type="entry name" value="AB_hydrolase_3"/>
</dbReference>
<dbReference type="EMBL" id="CP059319">
    <property type="protein sequence ID" value="QTH24188.1"/>
    <property type="molecule type" value="Genomic_DNA"/>
</dbReference>
<dbReference type="InterPro" id="IPR029058">
    <property type="entry name" value="AB_hydrolase_fold"/>
</dbReference>
<keyword evidence="1 3" id="KW-0378">Hydrolase</keyword>
<organism evidence="3 4">
    <name type="scientific">Rhizorhabdus wittichii</name>
    <dbReference type="NCBI Taxonomy" id="160791"/>
    <lineage>
        <taxon>Bacteria</taxon>
        <taxon>Pseudomonadati</taxon>
        <taxon>Pseudomonadota</taxon>
        <taxon>Alphaproteobacteria</taxon>
        <taxon>Sphingomonadales</taxon>
        <taxon>Sphingomonadaceae</taxon>
        <taxon>Rhizorhabdus</taxon>
    </lineage>
</organism>
<dbReference type="InterPro" id="IPR050300">
    <property type="entry name" value="GDXG_lipolytic_enzyme"/>
</dbReference>
<reference evidence="3" key="1">
    <citation type="submission" date="2020-07" db="EMBL/GenBank/DDBJ databases">
        <authorList>
            <person name="Camacho E."/>
        </authorList>
    </citation>
    <scope>NUCLEOTIDE SEQUENCE</scope>
    <source>
        <strain evidence="3">MPO218</strain>
    </source>
</reference>
<dbReference type="Pfam" id="PF07859">
    <property type="entry name" value="Abhydrolase_3"/>
    <property type="match status" value="1"/>
</dbReference>
<name>A0A975D7M6_9SPHN</name>
<proteinExistence type="predicted"/>
<gene>
    <name evidence="3" type="ORF">HRJ34_12155</name>
</gene>
<dbReference type="GO" id="GO:0016787">
    <property type="term" value="F:hydrolase activity"/>
    <property type="evidence" value="ECO:0007669"/>
    <property type="project" value="UniProtKB-KW"/>
</dbReference>
<dbReference type="Gene3D" id="3.40.50.1820">
    <property type="entry name" value="alpha/beta hydrolase"/>
    <property type="match status" value="1"/>
</dbReference>
<dbReference type="SUPFAM" id="SSF53474">
    <property type="entry name" value="alpha/beta-Hydrolases"/>
    <property type="match status" value="1"/>
</dbReference>
<dbReference type="RefSeq" id="WP_208634218.1">
    <property type="nucleotide sequence ID" value="NZ_CP059319.1"/>
</dbReference>
<accession>A0A975D7M6</accession>
<dbReference type="Proteomes" id="UP000664914">
    <property type="component" value="Chromosome"/>
</dbReference>
<dbReference type="PANTHER" id="PTHR48081">
    <property type="entry name" value="AB HYDROLASE SUPERFAMILY PROTEIN C4A8.06C"/>
    <property type="match status" value="1"/>
</dbReference>
<evidence type="ECO:0000259" key="2">
    <source>
        <dbReference type="Pfam" id="PF07859"/>
    </source>
</evidence>
<evidence type="ECO:0000313" key="3">
    <source>
        <dbReference type="EMBL" id="QTH24188.1"/>
    </source>
</evidence>
<protein>
    <submittedName>
        <fullName evidence="3">Alpha/beta hydrolase</fullName>
    </submittedName>
</protein>
<dbReference type="PANTHER" id="PTHR48081:SF8">
    <property type="entry name" value="ALPHA_BETA HYDROLASE FOLD-3 DOMAIN-CONTAINING PROTEIN-RELATED"/>
    <property type="match status" value="1"/>
</dbReference>
<evidence type="ECO:0000313" key="4">
    <source>
        <dbReference type="Proteomes" id="UP000664914"/>
    </source>
</evidence>